<organism evidence="2 3">
    <name type="scientific">Champsocephalus gunnari</name>
    <name type="common">Mackerel icefish</name>
    <dbReference type="NCBI Taxonomy" id="52237"/>
    <lineage>
        <taxon>Eukaryota</taxon>
        <taxon>Metazoa</taxon>
        <taxon>Chordata</taxon>
        <taxon>Craniata</taxon>
        <taxon>Vertebrata</taxon>
        <taxon>Euteleostomi</taxon>
        <taxon>Actinopterygii</taxon>
        <taxon>Neopterygii</taxon>
        <taxon>Teleostei</taxon>
        <taxon>Neoteleostei</taxon>
        <taxon>Acanthomorphata</taxon>
        <taxon>Eupercaria</taxon>
        <taxon>Perciformes</taxon>
        <taxon>Notothenioidei</taxon>
        <taxon>Channichthyidae</taxon>
        <taxon>Champsocephalus</taxon>
    </lineage>
</organism>
<proteinExistence type="predicted"/>
<name>A0AAN8DZP0_CHAGU</name>
<comment type="caution">
    <text evidence="2">The sequence shown here is derived from an EMBL/GenBank/DDBJ whole genome shotgun (WGS) entry which is preliminary data.</text>
</comment>
<dbReference type="EMBL" id="JAURVH010001516">
    <property type="protein sequence ID" value="KAK5931150.1"/>
    <property type="molecule type" value="Genomic_DNA"/>
</dbReference>
<keyword evidence="3" id="KW-1185">Reference proteome</keyword>
<feature type="compositionally biased region" description="Polar residues" evidence="1">
    <location>
        <begin position="53"/>
        <end position="66"/>
    </location>
</feature>
<reference evidence="2 3" key="1">
    <citation type="journal article" date="2023" name="Mol. Biol. Evol.">
        <title>Genomics of Secondarily Temperate Adaptation in the Only Non-Antarctic Icefish.</title>
        <authorList>
            <person name="Rivera-Colon A.G."/>
            <person name="Rayamajhi N."/>
            <person name="Minhas B.F."/>
            <person name="Madrigal G."/>
            <person name="Bilyk K.T."/>
            <person name="Yoon V."/>
            <person name="Hune M."/>
            <person name="Gregory S."/>
            <person name="Cheng C.H.C."/>
            <person name="Catchen J.M."/>
        </authorList>
    </citation>
    <scope>NUCLEOTIDE SEQUENCE [LARGE SCALE GENOMIC DNA]</scope>
    <source>
        <tissue evidence="2">White muscle</tissue>
    </source>
</reference>
<evidence type="ECO:0000313" key="2">
    <source>
        <dbReference type="EMBL" id="KAK5931150.1"/>
    </source>
</evidence>
<protein>
    <submittedName>
        <fullName evidence="2">Uncharacterized protein</fullName>
    </submittedName>
</protein>
<dbReference type="AlphaFoldDB" id="A0AAN8DZP0"/>
<gene>
    <name evidence="2" type="ORF">CgunFtcFv8_027321</name>
</gene>
<accession>A0AAN8DZP0</accession>
<evidence type="ECO:0000313" key="3">
    <source>
        <dbReference type="Proteomes" id="UP001331515"/>
    </source>
</evidence>
<sequence length="76" mass="8045">MAAHRDTDQSGLNGQNITSSAVHRSIRILAVESLLSGFAASSPEVSHKPLISRATSQQAPGHSQNLIPADRTIDDL</sequence>
<dbReference type="Proteomes" id="UP001331515">
    <property type="component" value="Unassembled WGS sequence"/>
</dbReference>
<evidence type="ECO:0000256" key="1">
    <source>
        <dbReference type="SAM" id="MobiDB-lite"/>
    </source>
</evidence>
<feature type="region of interest" description="Disordered" evidence="1">
    <location>
        <begin position="45"/>
        <end position="76"/>
    </location>
</feature>